<dbReference type="Proteomes" id="UP001589838">
    <property type="component" value="Unassembled WGS sequence"/>
</dbReference>
<comment type="caution">
    <text evidence="1">The sequence shown here is derived from an EMBL/GenBank/DDBJ whole genome shotgun (WGS) entry which is preliminary data.</text>
</comment>
<proteinExistence type="predicted"/>
<dbReference type="RefSeq" id="WP_335961156.1">
    <property type="nucleotide sequence ID" value="NZ_JAXBLX010000014.1"/>
</dbReference>
<evidence type="ECO:0000313" key="1">
    <source>
        <dbReference type="EMBL" id="MFC0471960.1"/>
    </source>
</evidence>
<dbReference type="EMBL" id="JBHLUX010000038">
    <property type="protein sequence ID" value="MFC0471960.1"/>
    <property type="molecule type" value="Genomic_DNA"/>
</dbReference>
<accession>A0ABV6KF64</accession>
<name>A0ABV6KF64_9BACI</name>
<protein>
    <submittedName>
        <fullName evidence="1">Uncharacterized protein</fullName>
    </submittedName>
</protein>
<gene>
    <name evidence="1" type="ORF">ACFFHM_16020</name>
</gene>
<sequence>MIVTGNYQGMEVVNAEGKVGKVIDKHNGFANILWEGHVIEVWIDIIEFDQLDE</sequence>
<keyword evidence="2" id="KW-1185">Reference proteome</keyword>
<organism evidence="1 2">
    <name type="scientific">Halalkalibacter kiskunsagensis</name>
    <dbReference type="NCBI Taxonomy" id="1548599"/>
    <lineage>
        <taxon>Bacteria</taxon>
        <taxon>Bacillati</taxon>
        <taxon>Bacillota</taxon>
        <taxon>Bacilli</taxon>
        <taxon>Bacillales</taxon>
        <taxon>Bacillaceae</taxon>
        <taxon>Halalkalibacter</taxon>
    </lineage>
</organism>
<reference evidence="1 2" key="1">
    <citation type="submission" date="2024-09" db="EMBL/GenBank/DDBJ databases">
        <authorList>
            <person name="Sun Q."/>
            <person name="Mori K."/>
        </authorList>
    </citation>
    <scope>NUCLEOTIDE SEQUENCE [LARGE SCALE GENOMIC DNA]</scope>
    <source>
        <strain evidence="1 2">NCAIM B.02610</strain>
    </source>
</reference>
<evidence type="ECO:0000313" key="2">
    <source>
        <dbReference type="Proteomes" id="UP001589838"/>
    </source>
</evidence>